<gene>
    <name evidence="6" type="ORF">E1295_40780</name>
</gene>
<reference evidence="6 7" key="1">
    <citation type="submission" date="2019-03" db="EMBL/GenBank/DDBJ databases">
        <title>Draft genome sequences of novel Actinobacteria.</title>
        <authorList>
            <person name="Sahin N."/>
            <person name="Ay H."/>
            <person name="Saygin H."/>
        </authorList>
    </citation>
    <scope>NUCLEOTIDE SEQUENCE [LARGE SCALE GENOMIC DNA]</scope>
    <source>
        <strain evidence="6 7">6K102</strain>
    </source>
</reference>
<dbReference type="Pfam" id="PF00400">
    <property type="entry name" value="WD40"/>
    <property type="match status" value="13"/>
</dbReference>
<dbReference type="PROSITE" id="PS50943">
    <property type="entry name" value="HTH_CROC1"/>
    <property type="match status" value="1"/>
</dbReference>
<keyword evidence="7" id="KW-1185">Reference proteome</keyword>
<dbReference type="PROSITE" id="PS50082">
    <property type="entry name" value="WD_REPEATS_2"/>
    <property type="match status" value="13"/>
</dbReference>
<dbReference type="InterPro" id="IPR001387">
    <property type="entry name" value="Cro/C1-type_HTH"/>
</dbReference>
<evidence type="ECO:0000256" key="4">
    <source>
        <dbReference type="SAM" id="Phobius"/>
    </source>
</evidence>
<keyword evidence="1 3" id="KW-0853">WD repeat</keyword>
<feature type="repeat" description="WD" evidence="3">
    <location>
        <begin position="681"/>
        <end position="722"/>
    </location>
</feature>
<dbReference type="SUPFAM" id="SSF50978">
    <property type="entry name" value="WD40 repeat-like"/>
    <property type="match status" value="2"/>
</dbReference>
<dbReference type="Proteomes" id="UP000295136">
    <property type="component" value="Unassembled WGS sequence"/>
</dbReference>
<feature type="transmembrane region" description="Helical" evidence="4">
    <location>
        <begin position="555"/>
        <end position="574"/>
    </location>
</feature>
<evidence type="ECO:0000259" key="5">
    <source>
        <dbReference type="PROSITE" id="PS50943"/>
    </source>
</evidence>
<dbReference type="InterPro" id="IPR036322">
    <property type="entry name" value="WD40_repeat_dom_sf"/>
</dbReference>
<dbReference type="GO" id="GO:0003677">
    <property type="term" value="F:DNA binding"/>
    <property type="evidence" value="ECO:0007669"/>
    <property type="project" value="InterPro"/>
</dbReference>
<dbReference type="Gene3D" id="2.130.10.10">
    <property type="entry name" value="YVTN repeat-like/Quinoprotein amine dehydrogenase"/>
    <property type="match status" value="5"/>
</dbReference>
<protein>
    <submittedName>
        <fullName evidence="6">WD40 repeat domain-containing protein</fullName>
    </submittedName>
</protein>
<dbReference type="InterPro" id="IPR049052">
    <property type="entry name" value="nSTAND1"/>
</dbReference>
<dbReference type="CDD" id="cd00200">
    <property type="entry name" value="WD40"/>
    <property type="match status" value="3"/>
</dbReference>
<feature type="repeat" description="WD" evidence="3">
    <location>
        <begin position="726"/>
        <end position="767"/>
    </location>
</feature>
<evidence type="ECO:0000256" key="1">
    <source>
        <dbReference type="ARBA" id="ARBA00022574"/>
    </source>
</evidence>
<proteinExistence type="predicted"/>
<dbReference type="PRINTS" id="PR00320">
    <property type="entry name" value="GPROTEINBRPT"/>
</dbReference>
<keyword evidence="4" id="KW-0472">Membrane</keyword>
<evidence type="ECO:0000256" key="2">
    <source>
        <dbReference type="ARBA" id="ARBA00022737"/>
    </source>
</evidence>
<dbReference type="InterPro" id="IPR001680">
    <property type="entry name" value="WD40_rpt"/>
</dbReference>
<dbReference type="InterPro" id="IPR020472">
    <property type="entry name" value="WD40_PAC1"/>
</dbReference>
<accession>A0A4R5EBT8</accession>
<dbReference type="InterPro" id="IPR010982">
    <property type="entry name" value="Lambda_DNA-bd_dom_sf"/>
</dbReference>
<dbReference type="Gene3D" id="1.10.260.40">
    <property type="entry name" value="lambda repressor-like DNA-binding domains"/>
    <property type="match status" value="1"/>
</dbReference>
<evidence type="ECO:0000313" key="7">
    <source>
        <dbReference type="Proteomes" id="UP000295136"/>
    </source>
</evidence>
<keyword evidence="2" id="KW-0677">Repeat</keyword>
<comment type="caution">
    <text evidence="6">The sequence shown here is derived from an EMBL/GenBank/DDBJ whole genome shotgun (WGS) entry which is preliminary data.</text>
</comment>
<feature type="repeat" description="WD" evidence="3">
    <location>
        <begin position="904"/>
        <end position="936"/>
    </location>
</feature>
<dbReference type="SMART" id="SM00320">
    <property type="entry name" value="WD40"/>
    <property type="match status" value="14"/>
</dbReference>
<evidence type="ECO:0000313" key="6">
    <source>
        <dbReference type="EMBL" id="TDE30796.1"/>
    </source>
</evidence>
<feature type="repeat" description="WD" evidence="3">
    <location>
        <begin position="771"/>
        <end position="812"/>
    </location>
</feature>
<feature type="repeat" description="WD" evidence="3">
    <location>
        <begin position="942"/>
        <end position="975"/>
    </location>
</feature>
<evidence type="ECO:0000256" key="3">
    <source>
        <dbReference type="PROSITE-ProRule" id="PRU00221"/>
    </source>
</evidence>
<sequence length="1285" mass="135808">MIDHGARLRRLRLERGLSLNELARLTNYSKGYLSKVETGEKQLTPGVARGCDRALQTGGELAGLVEREAGVCPYRGLSPYEPEDARWFFGREHTAGVLVARLAARMAAQPGERGPLTVVAPSGAGKSSLLRAGLLAALRRGALPGAQGWAIVLFVPGVSPVDELLGRIGGSTGLDAPALAGLLRQGPAEFAAHVRSALENAPGPSQASLAEGRAEGPAQARRLVLVVDQLEQVFTLCADPAERHTFLAAVHALATSGAALVVLGLRADFYSHCLAYPELVGSLRDGHLPLGPLTLPELREIISGPARAAGLTMEPGLAELLLRDMGVPPGTADYGTGPVHEPGALPLLSHTLLATWTRRKGNTLTVDGYRASGGVSGAVAATAEHVYRGLDPHGQEIARRVLLQMVCVGEDNVEARRPVDLRSLPEPHFPAAATAEVVESFARARLLTLDADHAQLAHEALLRAWPRLREWILADRAGLRTRRQLREAAEAWRREHRDPSLLYRGTRLQSAQDWAASGDTALTGLEQEFLDAGLAARAAEEAGARRRSRRLRRMVALLTVLLVLAVATTVIAVINQRAATEQRNTVIARQAADEAAALRAAEPARAAQLSLAAFRLAPTVETRSGLLAAFAAPYAIKVRAGDGVNRALFSGDGRLLVSAGDDGVRLFAMADRRRPRLLAAFGGDGPDVESAALSAGSGRLATAGLDGSVRLWDVTEPRAPRLLTAFDGHDGPIWDIVFDPGGEFVATGADDGTARLWDVRDPRKPRRLATLTGHARVVHGLALSPDGRTLVTTSYDDTVRVWDVRDPASPRHLATLTGHGEDVGTAAFSPDGRTLATGSDDRTARLWDVTDPRRPRELATIIGHTGPVIAVAFSPDGRRLATGGWDHSVRISDVGHPARAATVLTGHSGTVAALAFSSDGSTMASASWDHTINLWDSTGPVMTGHGGAVRAVAFRPGGRILATAGDGREVRLWDVADPYRPSALSTLDSPAGTTYALAFSHDGAILAGGGEDETIRLWDVSDPRTPRPLPTLSGHTARVRTVAFSPGRRILAGGGFGNAVRLWDLTDPRRPEPLTTINTTPSAVYAVAFSPDGGMLAAGGFDRAVRLWRLTDPRRPVPAATLSGHTNEVYTVAFSPDGRGLASGSFDQSVRLWDITGPAPRTVARLAGHRGGATAVAFSPDGGLLATTGEDGTTRLWRLTGSGGPPLLARLTGHADAARAAAFSPDGRTVATAGADHKVRLWDPDPARVAARVCALTGPGLLRDSWHDHFPGIDHRPPCPDTTAP</sequence>
<dbReference type="SUPFAM" id="SSF52540">
    <property type="entry name" value="P-loop containing nucleoside triphosphate hydrolases"/>
    <property type="match status" value="1"/>
</dbReference>
<dbReference type="PANTHER" id="PTHR44129">
    <property type="entry name" value="WD REPEAT-CONTAINING PROTEIN POP1"/>
    <property type="match status" value="1"/>
</dbReference>
<feature type="repeat" description="WD" evidence="3">
    <location>
        <begin position="816"/>
        <end position="857"/>
    </location>
</feature>
<keyword evidence="4" id="KW-1133">Transmembrane helix</keyword>
<dbReference type="Pfam" id="PF13560">
    <property type="entry name" value="HTH_31"/>
    <property type="match status" value="1"/>
</dbReference>
<feature type="repeat" description="WD" evidence="3">
    <location>
        <begin position="861"/>
        <end position="902"/>
    </location>
</feature>
<dbReference type="InterPro" id="IPR019775">
    <property type="entry name" value="WD40_repeat_CS"/>
</dbReference>
<feature type="repeat" description="WD" evidence="3">
    <location>
        <begin position="1032"/>
        <end position="1073"/>
    </location>
</feature>
<keyword evidence="4" id="KW-0812">Transmembrane</keyword>
<dbReference type="SUPFAM" id="SSF47413">
    <property type="entry name" value="lambda repressor-like DNA-binding domains"/>
    <property type="match status" value="1"/>
</dbReference>
<dbReference type="SMART" id="SM00530">
    <property type="entry name" value="HTH_XRE"/>
    <property type="match status" value="1"/>
</dbReference>
<organism evidence="6 7">
    <name type="scientific">Nonomuraea mesophila</name>
    <dbReference type="NCBI Taxonomy" id="2530382"/>
    <lineage>
        <taxon>Bacteria</taxon>
        <taxon>Bacillati</taxon>
        <taxon>Actinomycetota</taxon>
        <taxon>Actinomycetes</taxon>
        <taxon>Streptosporangiales</taxon>
        <taxon>Streptosporangiaceae</taxon>
        <taxon>Nonomuraea</taxon>
    </lineage>
</organism>
<feature type="repeat" description="WD" evidence="3">
    <location>
        <begin position="1122"/>
        <end position="1155"/>
    </location>
</feature>
<feature type="repeat" description="WD" evidence="3">
    <location>
        <begin position="1211"/>
        <end position="1243"/>
    </location>
</feature>
<dbReference type="EMBL" id="SMLD01000186">
    <property type="protein sequence ID" value="TDE30796.1"/>
    <property type="molecule type" value="Genomic_DNA"/>
</dbReference>
<feature type="repeat" description="WD" evidence="3">
    <location>
        <begin position="987"/>
        <end position="1028"/>
    </location>
</feature>
<dbReference type="InterPro" id="IPR050349">
    <property type="entry name" value="WD_LIS1/nudF_dynein_reg"/>
</dbReference>
<dbReference type="RefSeq" id="WP_132639478.1">
    <property type="nucleotide sequence ID" value="NZ_SMLD01000186.1"/>
</dbReference>
<dbReference type="Pfam" id="PF20703">
    <property type="entry name" value="nSTAND1"/>
    <property type="match status" value="1"/>
</dbReference>
<dbReference type="PROSITE" id="PS50294">
    <property type="entry name" value="WD_REPEATS_REGION"/>
    <property type="match status" value="13"/>
</dbReference>
<dbReference type="InterPro" id="IPR027417">
    <property type="entry name" value="P-loop_NTPase"/>
</dbReference>
<dbReference type="InterPro" id="IPR015943">
    <property type="entry name" value="WD40/YVTN_repeat-like_dom_sf"/>
</dbReference>
<feature type="repeat" description="WD" evidence="3">
    <location>
        <begin position="1077"/>
        <end position="1110"/>
    </location>
</feature>
<dbReference type="PROSITE" id="PS00678">
    <property type="entry name" value="WD_REPEATS_1"/>
    <property type="match status" value="6"/>
</dbReference>
<feature type="repeat" description="WD" evidence="3">
    <location>
        <begin position="1166"/>
        <end position="1199"/>
    </location>
</feature>
<feature type="domain" description="HTH cro/C1-type" evidence="5">
    <location>
        <begin position="8"/>
        <end position="61"/>
    </location>
</feature>
<name>A0A4R5EBT8_9ACTN</name>